<proteinExistence type="predicted"/>
<dbReference type="AlphaFoldDB" id="A0A0K8J623"/>
<dbReference type="RefSeq" id="WP_058258148.1">
    <property type="nucleotide sequence ID" value="NZ_DUPS01000050.1"/>
</dbReference>
<evidence type="ECO:0000313" key="1">
    <source>
        <dbReference type="EMBL" id="CUH92809.1"/>
    </source>
</evidence>
<organism evidence="1 2">
    <name type="scientific">Herbinix luporum</name>
    <dbReference type="NCBI Taxonomy" id="1679721"/>
    <lineage>
        <taxon>Bacteria</taxon>
        <taxon>Bacillati</taxon>
        <taxon>Bacillota</taxon>
        <taxon>Clostridia</taxon>
        <taxon>Lachnospirales</taxon>
        <taxon>Lachnospiraceae</taxon>
        <taxon>Herbinix</taxon>
    </lineage>
</organism>
<dbReference type="KEGG" id="hsd:SD1D_1263"/>
<protein>
    <submittedName>
        <fullName evidence="1">Uncharacterized protein</fullName>
    </submittedName>
</protein>
<sequence length="190" mass="21921">MVKIFYDVQPTGFTNNDLKALKANGMKCITIISNENFISTVLSEILQQFMMRFDVIFRAKTDESVIKLFNDNINTPKSISNEKSSDLLGFQLPEFKCFLNQDNLDFILSNYNQVVSQQFFITDKDLLVWDFIEKPTYVYTAEDILNLAKHCKILINKSGDEDELEFIAESHVIDKIFKFLSNKILDSGIC</sequence>
<name>A0A0K8J623_9FIRM</name>
<evidence type="ECO:0000313" key="2">
    <source>
        <dbReference type="Proteomes" id="UP000196053"/>
    </source>
</evidence>
<dbReference type="Proteomes" id="UP000196053">
    <property type="component" value="Chromosome I"/>
</dbReference>
<dbReference type="EMBL" id="LN879430">
    <property type="protein sequence ID" value="CUH92809.1"/>
    <property type="molecule type" value="Genomic_DNA"/>
</dbReference>
<keyword evidence="2" id="KW-1185">Reference proteome</keyword>
<accession>A0A0K8J623</accession>
<gene>
    <name evidence="1" type="ORF">SD1D_1263</name>
</gene>
<reference evidence="2" key="1">
    <citation type="submission" date="2015-09" db="EMBL/GenBank/DDBJ databases">
        <authorList>
            <person name="Wibberg D."/>
        </authorList>
    </citation>
    <scope>NUCLEOTIDE SEQUENCE [LARGE SCALE GENOMIC DNA]</scope>
    <source>
        <strain evidence="2">SD1D</strain>
    </source>
</reference>